<organism evidence="2 3">
    <name type="scientific">Fusarium napiforme</name>
    <dbReference type="NCBI Taxonomy" id="42672"/>
    <lineage>
        <taxon>Eukaryota</taxon>
        <taxon>Fungi</taxon>
        <taxon>Dikarya</taxon>
        <taxon>Ascomycota</taxon>
        <taxon>Pezizomycotina</taxon>
        <taxon>Sordariomycetes</taxon>
        <taxon>Hypocreomycetidae</taxon>
        <taxon>Hypocreales</taxon>
        <taxon>Nectriaceae</taxon>
        <taxon>Fusarium</taxon>
        <taxon>Fusarium fujikuroi species complex</taxon>
    </lineage>
</organism>
<proteinExistence type="predicted"/>
<dbReference type="Proteomes" id="UP000574317">
    <property type="component" value="Unassembled WGS sequence"/>
</dbReference>
<dbReference type="AlphaFoldDB" id="A0A8H5MJ62"/>
<evidence type="ECO:0000313" key="3">
    <source>
        <dbReference type="Proteomes" id="UP000574317"/>
    </source>
</evidence>
<protein>
    <submittedName>
        <fullName evidence="2">Uncharacterized protein</fullName>
    </submittedName>
</protein>
<evidence type="ECO:0000313" key="2">
    <source>
        <dbReference type="EMBL" id="KAF5532071.1"/>
    </source>
</evidence>
<gene>
    <name evidence="2" type="ORF">FNAPI_13036</name>
</gene>
<feature type="region of interest" description="Disordered" evidence="1">
    <location>
        <begin position="974"/>
        <end position="993"/>
    </location>
</feature>
<comment type="caution">
    <text evidence="2">The sequence shown here is derived from an EMBL/GenBank/DDBJ whole genome shotgun (WGS) entry which is preliminary data.</text>
</comment>
<reference evidence="2 3" key="1">
    <citation type="submission" date="2020-05" db="EMBL/GenBank/DDBJ databases">
        <title>Identification and distribution of gene clusters putatively required for synthesis of sphingolipid metabolism inhibitors in phylogenetically diverse species of the filamentous fungus Fusarium.</title>
        <authorList>
            <person name="Kim H.-S."/>
            <person name="Busman M."/>
            <person name="Brown D.W."/>
            <person name="Divon H."/>
            <person name="Uhlig S."/>
            <person name="Proctor R.H."/>
        </authorList>
    </citation>
    <scope>NUCLEOTIDE SEQUENCE [LARGE SCALE GENOMIC DNA]</scope>
    <source>
        <strain evidence="2 3">NRRL 25196</strain>
    </source>
</reference>
<name>A0A8H5MJ62_9HYPO</name>
<accession>A0A8H5MJ62</accession>
<sequence length="1194" mass="133657">MAPPRRRFAKPITSRRYLALRHQRRKIQQLDDSDKALKPGYKEIISFDRPGLLGGTYTINVAQSISEDPRDPPNPKEKPPQIRRTLSQKFEVLAPRFELPADVIYSFYPEQGHEVTHDVLPHIVFNDCMLPWERIGSADAEEHQPDDYDKNRVPWVALLVFSPDELLLSDNEIAAIFGNTSIKKPVKQSETMAVRVTMTDLLGLKSERVRLPFADIKQATKPDTALIFPTAALFNGLFAAYNEKNEPVGSPTGAPDLSRHRFLAHMMRMNTEGMANADEDEHETIREFSTVLANRVGPQISDKASPMIAHLVSLENVESLKPFPLSPTKVGDDPVRVALISLYSWSYTCLPPNSLDVRTAFEKLAAGADMLKPIVPLQENPDAVVKRMINRLEDGFTVIRSRMATGEETAALFRGALTPNLVPAMKWDLLSNTGSNLNIFDQELGMMDMTYSSAWSLGRTLALADRAFTISLTRVRHEIIVPATDKARSQMLKATSRRHYSRLDLLSSLDGLVDDLVDISRTADEARWIRQASNEAPNLSYTSIGPFLESAIEDSASKIAASINKGSGGDLRATANPPYDEFNEPVSPDWMVVLRFVLDLYNLVNVPSHYLLTDQSLLPLESLRFFFVDHNWIDAMIDGALSLGFQGASADHPKKQSGDMDDPVRRAIKKLINRLFEDPQATKPAIPRFGFYLRSAVVAQFPDLKVSVEVTGAPSGDAYLLRHDVIDKDTMLGFFSDAPLKDGLHGLRFELPAHQQYFSVGSINNTDLVISYKRQYTKFDHKDPQRQVAVTTIRWYGGGKGRSDNEVDTRERDQVIIWGTTPGNNDLRLLLVERLAADVHQTLFTEMAKLDGTWYTEKKPTSAMAAYQLTSPSWQLQVGPMNSSLDSVDVLETVAQISGCLSYKEAVTSSLASTLDVDSILPPKVQHNIPDLQQRFTQPGLVYHAVPPRVVWRMHQPIQSPIIQPSSWELVASAGSDPDLDSDSEEISVLPPPRINMPLRTNAGLPKFSYHVATTDTPSTFEIPMIDRKQDLIFSIVYEGFGKDFRLQFLTITIPAVSSPGVPPNTLLQTPISPDANLRMVSNLRFNGRMSYSNQKKALEIRLVPRSQEGRLKGVKMDDWKGEWKDDNDSIGRPIPVYERTEMSVVLHQVKVMCYDDVEKGKTRGCPLKVHVEYWGDNSSDEELWAVLKNTEAA</sequence>
<keyword evidence="3" id="KW-1185">Reference proteome</keyword>
<dbReference type="EMBL" id="JAAOAO010000743">
    <property type="protein sequence ID" value="KAF5532071.1"/>
    <property type="molecule type" value="Genomic_DNA"/>
</dbReference>
<evidence type="ECO:0000256" key="1">
    <source>
        <dbReference type="SAM" id="MobiDB-lite"/>
    </source>
</evidence>